<name>A0A6J6XRW1_9ZZZZ</name>
<dbReference type="EMBL" id="CAFAAJ010000038">
    <property type="protein sequence ID" value="CAB4798284.1"/>
    <property type="molecule type" value="Genomic_DNA"/>
</dbReference>
<proteinExistence type="predicted"/>
<accession>A0A6J6XRW1</accession>
<reference evidence="2" key="1">
    <citation type="submission" date="2020-05" db="EMBL/GenBank/DDBJ databases">
        <authorList>
            <person name="Chiriac C."/>
            <person name="Salcher M."/>
            <person name="Ghai R."/>
            <person name="Kavagutti S V."/>
        </authorList>
    </citation>
    <scope>NUCLEOTIDE SEQUENCE</scope>
</reference>
<dbReference type="EMBL" id="CAFBON010000002">
    <property type="protein sequence ID" value="CAB4973138.1"/>
    <property type="molecule type" value="Genomic_DNA"/>
</dbReference>
<evidence type="ECO:0000313" key="2">
    <source>
        <dbReference type="EMBL" id="CAB4798284.1"/>
    </source>
</evidence>
<evidence type="ECO:0000313" key="3">
    <source>
        <dbReference type="EMBL" id="CAB4973138.1"/>
    </source>
</evidence>
<protein>
    <submittedName>
        <fullName evidence="2">Unannotated protein</fullName>
    </submittedName>
</protein>
<feature type="region of interest" description="Disordered" evidence="1">
    <location>
        <begin position="30"/>
        <end position="53"/>
    </location>
</feature>
<sequence>MNRFWLTVAATVVIGVLAGVALAGAPSDVDQTVIPPTSTAPATSSTVPAGTAD</sequence>
<feature type="compositionally biased region" description="Low complexity" evidence="1">
    <location>
        <begin position="35"/>
        <end position="53"/>
    </location>
</feature>
<gene>
    <name evidence="2" type="ORF">UFOPK3001_00784</name>
    <name evidence="3" type="ORF">UFOPK3954_00049</name>
</gene>
<dbReference type="AlphaFoldDB" id="A0A6J6XRW1"/>
<evidence type="ECO:0000256" key="1">
    <source>
        <dbReference type="SAM" id="MobiDB-lite"/>
    </source>
</evidence>
<organism evidence="2">
    <name type="scientific">freshwater metagenome</name>
    <dbReference type="NCBI Taxonomy" id="449393"/>
    <lineage>
        <taxon>unclassified sequences</taxon>
        <taxon>metagenomes</taxon>
        <taxon>ecological metagenomes</taxon>
    </lineage>
</organism>